<dbReference type="Gene3D" id="3.40.50.300">
    <property type="entry name" value="P-loop containing nucleotide triphosphate hydrolases"/>
    <property type="match status" value="1"/>
</dbReference>
<evidence type="ECO:0000256" key="9">
    <source>
        <dbReference type="ARBA" id="ARBA00022679"/>
    </source>
</evidence>
<evidence type="ECO:0000256" key="1">
    <source>
        <dbReference type="ARBA" id="ARBA00000312"/>
    </source>
</evidence>
<evidence type="ECO:0000256" key="11">
    <source>
        <dbReference type="ARBA" id="ARBA00022777"/>
    </source>
</evidence>
<evidence type="ECO:0000313" key="16">
    <source>
        <dbReference type="Proteomes" id="UP001064087"/>
    </source>
</evidence>
<sequence>MTAQRALVLGGSASGKSNFAEALATATGKDRIYIATAQVFDAEMADKVARHQQMRGQGWHTVEAPLDLGPALAEARADQVVLLDCATMWLSNHMLAEHNLDRAEAALMAALADCAAQVIIVSNELGLSVVPDNVLARRFRDAQGRLNQRLAAQADLVALVMAGLPVALKGTLPDALKGTLP</sequence>
<dbReference type="SUPFAM" id="SSF52540">
    <property type="entry name" value="P-loop containing nucleoside triphosphate hydrolases"/>
    <property type="match status" value="1"/>
</dbReference>
<dbReference type="Proteomes" id="UP001064087">
    <property type="component" value="Chromosome"/>
</dbReference>
<dbReference type="InterPro" id="IPR003203">
    <property type="entry name" value="CobU/CobP"/>
</dbReference>
<dbReference type="PIRSF" id="PIRSF006135">
    <property type="entry name" value="CobU"/>
    <property type="match status" value="1"/>
</dbReference>
<keyword evidence="11 14" id="KW-0418">Kinase</keyword>
<keyword evidence="8 14" id="KW-0169">Cobalamin biosynthesis</keyword>
<keyword evidence="16" id="KW-1185">Reference proteome</keyword>
<dbReference type="PANTHER" id="PTHR34848:SF1">
    <property type="entry name" value="BIFUNCTIONAL ADENOSYLCOBALAMIN BIOSYNTHESIS PROTEIN COBU"/>
    <property type="match status" value="1"/>
</dbReference>
<name>A0ABY6DFY7_9RHOB</name>
<dbReference type="InterPro" id="IPR027417">
    <property type="entry name" value="P-loop_NTPase"/>
</dbReference>
<dbReference type="NCBIfam" id="NF004469">
    <property type="entry name" value="PRK05800.1"/>
    <property type="match status" value="1"/>
</dbReference>
<dbReference type="EC" id="2.7.7.62" evidence="14"/>
<comment type="catalytic activity">
    <reaction evidence="3">
        <text>adenosylcob(III)inamide + GTP = adenosylcob(III)inamide phosphate + GDP + H(+)</text>
        <dbReference type="Rhea" id="RHEA:15765"/>
        <dbReference type="ChEBI" id="CHEBI:2480"/>
        <dbReference type="ChEBI" id="CHEBI:15378"/>
        <dbReference type="ChEBI" id="CHEBI:37565"/>
        <dbReference type="ChEBI" id="CHEBI:58189"/>
        <dbReference type="ChEBI" id="CHEBI:58502"/>
        <dbReference type="EC" id="2.7.1.156"/>
    </reaction>
</comment>
<evidence type="ECO:0000256" key="12">
    <source>
        <dbReference type="ARBA" id="ARBA00022840"/>
    </source>
</evidence>
<comment type="pathway">
    <text evidence="6 14">Cofactor biosynthesis; adenosylcobalamin biosynthesis; adenosylcobalamin from cob(II)yrinate a,c-diamide: step 5/7.</text>
</comment>
<comment type="pathway">
    <text evidence="5 14">Cofactor biosynthesis; adenosylcobalamin biosynthesis; adenosylcobalamin from cob(II)yrinate a,c-diamide: step 6/7.</text>
</comment>
<dbReference type="GO" id="GO:0043752">
    <property type="term" value="F:adenosylcobinamide kinase activity"/>
    <property type="evidence" value="ECO:0007669"/>
    <property type="project" value="UniProtKB-EC"/>
</dbReference>
<organism evidence="15 16">
    <name type="scientific">Roseovarius pelagicus</name>
    <dbReference type="NCBI Taxonomy" id="2980108"/>
    <lineage>
        <taxon>Bacteria</taxon>
        <taxon>Pseudomonadati</taxon>
        <taxon>Pseudomonadota</taxon>
        <taxon>Alphaproteobacteria</taxon>
        <taxon>Rhodobacterales</taxon>
        <taxon>Roseobacteraceae</taxon>
        <taxon>Roseovarius</taxon>
    </lineage>
</organism>
<accession>A0ABY6DFY7</accession>
<keyword evidence="10 14" id="KW-0547">Nucleotide-binding</keyword>
<comment type="catalytic activity">
    <reaction evidence="2 14">
        <text>adenosylcob(III)inamide phosphate + GTP + H(+) = adenosylcob(III)inamide-GDP + diphosphate</text>
        <dbReference type="Rhea" id="RHEA:22712"/>
        <dbReference type="ChEBI" id="CHEBI:15378"/>
        <dbReference type="ChEBI" id="CHEBI:33019"/>
        <dbReference type="ChEBI" id="CHEBI:37565"/>
        <dbReference type="ChEBI" id="CHEBI:58502"/>
        <dbReference type="ChEBI" id="CHEBI:60487"/>
        <dbReference type="EC" id="2.7.7.62"/>
    </reaction>
</comment>
<evidence type="ECO:0000256" key="4">
    <source>
        <dbReference type="ARBA" id="ARBA00003889"/>
    </source>
</evidence>
<evidence type="ECO:0000313" key="15">
    <source>
        <dbReference type="EMBL" id="UXX85056.1"/>
    </source>
</evidence>
<evidence type="ECO:0000256" key="3">
    <source>
        <dbReference type="ARBA" id="ARBA00001522"/>
    </source>
</evidence>
<keyword evidence="9 14" id="KW-0808">Transferase</keyword>
<keyword evidence="15" id="KW-0548">Nucleotidyltransferase</keyword>
<protein>
    <recommendedName>
        <fullName evidence="14">Bifunctional adenosylcobalamin biosynthesis protein</fullName>
        <ecNumber evidence="14">2.7.1.156</ecNumber>
        <ecNumber evidence="14">2.7.7.62</ecNumber>
    </recommendedName>
</protein>
<comment type="catalytic activity">
    <reaction evidence="1 14">
        <text>adenosylcob(III)inamide + ATP = adenosylcob(III)inamide phosphate + ADP + H(+)</text>
        <dbReference type="Rhea" id="RHEA:15769"/>
        <dbReference type="ChEBI" id="CHEBI:2480"/>
        <dbReference type="ChEBI" id="CHEBI:15378"/>
        <dbReference type="ChEBI" id="CHEBI:30616"/>
        <dbReference type="ChEBI" id="CHEBI:58502"/>
        <dbReference type="ChEBI" id="CHEBI:456216"/>
        <dbReference type="EC" id="2.7.1.156"/>
    </reaction>
</comment>
<evidence type="ECO:0000256" key="13">
    <source>
        <dbReference type="ARBA" id="ARBA00023134"/>
    </source>
</evidence>
<keyword evidence="12 14" id="KW-0067">ATP-binding</keyword>
<proteinExistence type="inferred from homology"/>
<dbReference type="PANTHER" id="PTHR34848">
    <property type="match status" value="1"/>
</dbReference>
<reference evidence="15" key="1">
    <citation type="submission" date="2022-10" db="EMBL/GenBank/DDBJ databases">
        <title>Roseovarius pelagicus sp. nov., isolated from Arctic seawater.</title>
        <authorList>
            <person name="Hong Y.W."/>
            <person name="Hwang C.Y."/>
        </authorList>
    </citation>
    <scope>NUCLEOTIDE SEQUENCE</scope>
    <source>
        <strain evidence="15">HL-MP18</strain>
    </source>
</reference>
<comment type="function">
    <text evidence="4 14">Catalyzes ATP-dependent phosphorylation of adenosylcobinamide and addition of GMP to adenosylcobinamide phosphate.</text>
</comment>
<evidence type="ECO:0000256" key="7">
    <source>
        <dbReference type="ARBA" id="ARBA00007490"/>
    </source>
</evidence>
<evidence type="ECO:0000256" key="10">
    <source>
        <dbReference type="ARBA" id="ARBA00022741"/>
    </source>
</evidence>
<dbReference type="EC" id="2.7.1.156" evidence="14"/>
<evidence type="ECO:0000256" key="8">
    <source>
        <dbReference type="ARBA" id="ARBA00022573"/>
    </source>
</evidence>
<evidence type="ECO:0000256" key="5">
    <source>
        <dbReference type="ARBA" id="ARBA00004692"/>
    </source>
</evidence>
<dbReference type="Pfam" id="PF02283">
    <property type="entry name" value="CobU"/>
    <property type="match status" value="1"/>
</dbReference>
<comment type="similarity">
    <text evidence="7 14">Belongs to the CobU/CobP family.</text>
</comment>
<dbReference type="GO" id="GO:0008820">
    <property type="term" value="F:cobinamide phosphate guanylyltransferase activity"/>
    <property type="evidence" value="ECO:0007669"/>
    <property type="project" value="UniProtKB-EC"/>
</dbReference>
<dbReference type="EMBL" id="CP106738">
    <property type="protein sequence ID" value="UXX85056.1"/>
    <property type="molecule type" value="Genomic_DNA"/>
</dbReference>
<evidence type="ECO:0000256" key="6">
    <source>
        <dbReference type="ARBA" id="ARBA00005159"/>
    </source>
</evidence>
<evidence type="ECO:0000256" key="2">
    <source>
        <dbReference type="ARBA" id="ARBA00000711"/>
    </source>
</evidence>
<dbReference type="RefSeq" id="WP_263049093.1">
    <property type="nucleotide sequence ID" value="NZ_CP106738.1"/>
</dbReference>
<gene>
    <name evidence="15" type="primary">cobU</name>
    <name evidence="15" type="ORF">N7U68_10615</name>
</gene>
<keyword evidence="13 14" id="KW-0342">GTP-binding</keyword>
<dbReference type="CDD" id="cd00544">
    <property type="entry name" value="CobU"/>
    <property type="match status" value="1"/>
</dbReference>
<evidence type="ECO:0000256" key="14">
    <source>
        <dbReference type="PIRNR" id="PIRNR006135"/>
    </source>
</evidence>